<dbReference type="Pfam" id="PF00892">
    <property type="entry name" value="EamA"/>
    <property type="match status" value="2"/>
</dbReference>
<dbReference type="InterPro" id="IPR037185">
    <property type="entry name" value="EmrE-like"/>
</dbReference>
<dbReference type="InterPro" id="IPR000620">
    <property type="entry name" value="EamA_dom"/>
</dbReference>
<dbReference type="EMBL" id="JBHUMY010000007">
    <property type="protein sequence ID" value="MFD2660285.1"/>
    <property type="molecule type" value="Genomic_DNA"/>
</dbReference>
<feature type="transmembrane region" description="Helical" evidence="7">
    <location>
        <begin position="114"/>
        <end position="134"/>
    </location>
</feature>
<evidence type="ECO:0000256" key="2">
    <source>
        <dbReference type="ARBA" id="ARBA00007362"/>
    </source>
</evidence>
<evidence type="ECO:0000256" key="1">
    <source>
        <dbReference type="ARBA" id="ARBA00004127"/>
    </source>
</evidence>
<evidence type="ECO:0000256" key="4">
    <source>
        <dbReference type="ARBA" id="ARBA00022989"/>
    </source>
</evidence>
<dbReference type="Gene3D" id="1.10.3730.20">
    <property type="match status" value="2"/>
</dbReference>
<gene>
    <name evidence="9" type="ORF">ACFSW5_08365</name>
</gene>
<name>A0ABW5QVS9_9BACL</name>
<comment type="similarity">
    <text evidence="2">Belongs to the EamA transporter family.</text>
</comment>
<evidence type="ECO:0000259" key="8">
    <source>
        <dbReference type="Pfam" id="PF00892"/>
    </source>
</evidence>
<reference evidence="10" key="1">
    <citation type="journal article" date="2019" name="Int. J. Syst. Evol. Microbiol.">
        <title>The Global Catalogue of Microorganisms (GCM) 10K type strain sequencing project: providing services to taxonomists for standard genome sequencing and annotation.</title>
        <authorList>
            <consortium name="The Broad Institute Genomics Platform"/>
            <consortium name="The Broad Institute Genome Sequencing Center for Infectious Disease"/>
            <person name="Wu L."/>
            <person name="Ma J."/>
        </authorList>
    </citation>
    <scope>NUCLEOTIDE SEQUENCE [LARGE SCALE GENOMIC DNA]</scope>
    <source>
        <strain evidence="10">TISTR 1827</strain>
    </source>
</reference>
<evidence type="ECO:0000256" key="7">
    <source>
        <dbReference type="SAM" id="Phobius"/>
    </source>
</evidence>
<dbReference type="RefSeq" id="WP_379271368.1">
    <property type="nucleotide sequence ID" value="NZ_JBHUGT010000005.1"/>
</dbReference>
<keyword evidence="3 7" id="KW-0812">Transmembrane</keyword>
<proteinExistence type="inferred from homology"/>
<feature type="transmembrane region" description="Helical" evidence="7">
    <location>
        <begin position="6"/>
        <end position="24"/>
    </location>
</feature>
<keyword evidence="10" id="KW-1185">Reference proteome</keyword>
<evidence type="ECO:0000313" key="9">
    <source>
        <dbReference type="EMBL" id="MFD2660285.1"/>
    </source>
</evidence>
<keyword evidence="4 7" id="KW-1133">Transmembrane helix</keyword>
<feature type="domain" description="EamA" evidence="8">
    <location>
        <begin position="295"/>
        <end position="367"/>
    </location>
</feature>
<dbReference type="PANTHER" id="PTHR32322:SF2">
    <property type="entry name" value="EAMA DOMAIN-CONTAINING PROTEIN"/>
    <property type="match status" value="1"/>
</dbReference>
<feature type="domain" description="EamA" evidence="8">
    <location>
        <begin position="2"/>
        <end position="131"/>
    </location>
</feature>
<evidence type="ECO:0000256" key="3">
    <source>
        <dbReference type="ARBA" id="ARBA00022692"/>
    </source>
</evidence>
<feature type="transmembrane region" description="Helical" evidence="7">
    <location>
        <begin position="171"/>
        <end position="191"/>
    </location>
</feature>
<feature type="transmembrane region" description="Helical" evidence="7">
    <location>
        <begin position="56"/>
        <end position="76"/>
    </location>
</feature>
<dbReference type="SUPFAM" id="SSF103481">
    <property type="entry name" value="Multidrug resistance efflux transporter EmrE"/>
    <property type="match status" value="2"/>
</dbReference>
<comment type="subcellular location">
    <subcellularLocation>
        <location evidence="1">Endomembrane system</location>
        <topology evidence="1">Multi-pass membrane protein</topology>
    </subcellularLocation>
</comment>
<keyword evidence="5 7" id="KW-0472">Membrane</keyword>
<feature type="compositionally biased region" description="Basic and acidic residues" evidence="6">
    <location>
        <begin position="271"/>
        <end position="285"/>
    </location>
</feature>
<sequence>MWIGFAVLAAVCFGLRGILYHAASKLPLSRTVLLCGTFTMGAIVSLAAAVLSGQTWTLSALVGIQMGLFSFIANASMFKGFEVGKASLVAIITALPPVLVVVLAYLFWNESLNGYQLAAFVVIVAGILLIRYSNDLAAGNWQGAQWALLALLMFAGNDLSGSWSTKLGAPLFPTLFYMFAAGAVCFALWWAKDIRNEAASASQAQARIAARETDGSGAESFDARGEAGEASGLRSGEQAGAASREYDACAVPLAAASDAVREAESNTDAPGKARETDASVEVRESLGGRPWTARRTFGAGMLVGLTNAAGMMLIVTAFGYGKAGLVSAVTALNVLIVLLYTRFVVKERFTRLEIAGMAGAFCGIVLLRLLGG</sequence>
<comment type="caution">
    <text evidence="9">The sequence shown here is derived from an EMBL/GenBank/DDBJ whole genome shotgun (WGS) entry which is preliminary data.</text>
</comment>
<feature type="transmembrane region" description="Helical" evidence="7">
    <location>
        <begin position="31"/>
        <end position="50"/>
    </location>
</feature>
<feature type="transmembrane region" description="Helical" evidence="7">
    <location>
        <begin position="88"/>
        <end position="108"/>
    </location>
</feature>
<feature type="transmembrane region" description="Helical" evidence="7">
    <location>
        <begin position="297"/>
        <end position="319"/>
    </location>
</feature>
<organism evidence="9 10">
    <name type="scientific">Paenibacillus thailandensis</name>
    <dbReference type="NCBI Taxonomy" id="393250"/>
    <lineage>
        <taxon>Bacteria</taxon>
        <taxon>Bacillati</taxon>
        <taxon>Bacillota</taxon>
        <taxon>Bacilli</taxon>
        <taxon>Bacillales</taxon>
        <taxon>Paenibacillaceae</taxon>
        <taxon>Paenibacillus</taxon>
    </lineage>
</organism>
<evidence type="ECO:0000256" key="6">
    <source>
        <dbReference type="SAM" id="MobiDB-lite"/>
    </source>
</evidence>
<dbReference type="InterPro" id="IPR050638">
    <property type="entry name" value="AA-Vitamin_Transporters"/>
</dbReference>
<feature type="transmembrane region" description="Helical" evidence="7">
    <location>
        <begin position="325"/>
        <end position="345"/>
    </location>
</feature>
<evidence type="ECO:0000256" key="5">
    <source>
        <dbReference type="ARBA" id="ARBA00023136"/>
    </source>
</evidence>
<dbReference type="PANTHER" id="PTHR32322">
    <property type="entry name" value="INNER MEMBRANE TRANSPORTER"/>
    <property type="match status" value="1"/>
</dbReference>
<dbReference type="Proteomes" id="UP001597493">
    <property type="component" value="Unassembled WGS sequence"/>
</dbReference>
<feature type="transmembrane region" description="Helical" evidence="7">
    <location>
        <begin position="352"/>
        <end position="371"/>
    </location>
</feature>
<protein>
    <submittedName>
        <fullName evidence="9">EamA family transporter</fullName>
    </submittedName>
</protein>
<accession>A0ABW5QVS9</accession>
<evidence type="ECO:0000313" key="10">
    <source>
        <dbReference type="Proteomes" id="UP001597493"/>
    </source>
</evidence>
<feature type="region of interest" description="Disordered" evidence="6">
    <location>
        <begin position="212"/>
        <end position="236"/>
    </location>
</feature>
<feature type="region of interest" description="Disordered" evidence="6">
    <location>
        <begin position="261"/>
        <end position="285"/>
    </location>
</feature>